<evidence type="ECO:0000313" key="7">
    <source>
        <dbReference type="Proteomes" id="UP000481153"/>
    </source>
</evidence>
<keyword evidence="3" id="KW-1015">Disulfide bond</keyword>
<dbReference type="PANTHER" id="PTHR10913">
    <property type="entry name" value="FOLLISTATIN-RELATED"/>
    <property type="match status" value="1"/>
</dbReference>
<dbReference type="InterPro" id="IPR050653">
    <property type="entry name" value="Prot_Inhib_GrowthFact_Antg"/>
</dbReference>
<accession>A0A6G0X6A0</accession>
<dbReference type="GO" id="GO:0005576">
    <property type="term" value="C:extracellular region"/>
    <property type="evidence" value="ECO:0007669"/>
    <property type="project" value="TreeGrafter"/>
</dbReference>
<dbReference type="Proteomes" id="UP000481153">
    <property type="component" value="Unassembled WGS sequence"/>
</dbReference>
<feature type="chain" id="PRO_5026321831" description="Kazal-like domain-containing protein" evidence="4">
    <location>
        <begin position="20"/>
        <end position="169"/>
    </location>
</feature>
<keyword evidence="1" id="KW-0646">Protease inhibitor</keyword>
<dbReference type="EMBL" id="VJMJ01000098">
    <property type="protein sequence ID" value="KAF0735432.1"/>
    <property type="molecule type" value="Genomic_DNA"/>
</dbReference>
<organism evidence="6 7">
    <name type="scientific">Aphanomyces euteiches</name>
    <dbReference type="NCBI Taxonomy" id="100861"/>
    <lineage>
        <taxon>Eukaryota</taxon>
        <taxon>Sar</taxon>
        <taxon>Stramenopiles</taxon>
        <taxon>Oomycota</taxon>
        <taxon>Saprolegniomycetes</taxon>
        <taxon>Saprolegniales</taxon>
        <taxon>Verrucalvaceae</taxon>
        <taxon>Aphanomyces</taxon>
    </lineage>
</organism>
<protein>
    <recommendedName>
        <fullName evidence="5">Kazal-like domain-containing protein</fullName>
    </recommendedName>
</protein>
<evidence type="ECO:0000313" key="6">
    <source>
        <dbReference type="EMBL" id="KAF0735432.1"/>
    </source>
</evidence>
<gene>
    <name evidence="6" type="ORF">Ae201684_008121</name>
</gene>
<dbReference type="SMART" id="SM00280">
    <property type="entry name" value="KAZAL"/>
    <property type="match status" value="2"/>
</dbReference>
<dbReference type="Pfam" id="PF07648">
    <property type="entry name" value="Kazal_2"/>
    <property type="match status" value="2"/>
</dbReference>
<feature type="signal peptide" evidence="4">
    <location>
        <begin position="1"/>
        <end position="19"/>
    </location>
</feature>
<sequence>MQLASIFTLLALIAGAATAQCEIACIQVLDPVCGSDGTTYSSACDLKIAACTTKQNLTVVSKGECQSAAGVNCTKLCTEELKPHCATNGVTYTNQCELDKASCRDPSVKFVSLGQCTSNSSNATIISPNATIAPTTTAPTLASTVKSAADALVLSTVTVVVMAAACLME</sequence>
<keyword evidence="4" id="KW-0732">Signal</keyword>
<dbReference type="PANTHER" id="PTHR10913:SF45">
    <property type="entry name" value="FOLLISTATIN, ISOFORM A-RELATED"/>
    <property type="match status" value="1"/>
</dbReference>
<keyword evidence="7" id="KW-1185">Reference proteome</keyword>
<reference evidence="6 7" key="1">
    <citation type="submission" date="2019-07" db="EMBL/GenBank/DDBJ databases">
        <title>Genomics analysis of Aphanomyces spp. identifies a new class of oomycete effector associated with host adaptation.</title>
        <authorList>
            <person name="Gaulin E."/>
        </authorList>
    </citation>
    <scope>NUCLEOTIDE SEQUENCE [LARGE SCALE GENOMIC DNA]</scope>
    <source>
        <strain evidence="6 7">ATCC 201684</strain>
    </source>
</reference>
<feature type="domain" description="Kazal-like" evidence="5">
    <location>
        <begin position="68"/>
        <end position="118"/>
    </location>
</feature>
<dbReference type="PROSITE" id="PS51465">
    <property type="entry name" value="KAZAL_2"/>
    <property type="match status" value="2"/>
</dbReference>
<dbReference type="VEuPathDB" id="FungiDB:AeMF1_016240"/>
<evidence type="ECO:0000256" key="4">
    <source>
        <dbReference type="SAM" id="SignalP"/>
    </source>
</evidence>
<evidence type="ECO:0000256" key="1">
    <source>
        <dbReference type="ARBA" id="ARBA00022690"/>
    </source>
</evidence>
<dbReference type="InterPro" id="IPR002350">
    <property type="entry name" value="Kazal_dom"/>
</dbReference>
<feature type="domain" description="Kazal-like" evidence="5">
    <location>
        <begin position="15"/>
        <end position="67"/>
    </location>
</feature>
<dbReference type="InterPro" id="IPR036058">
    <property type="entry name" value="Kazal_dom_sf"/>
</dbReference>
<proteinExistence type="predicted"/>
<name>A0A6G0X6A0_9STRA</name>
<dbReference type="CDD" id="cd00104">
    <property type="entry name" value="KAZAL_FS"/>
    <property type="match status" value="2"/>
</dbReference>
<dbReference type="OrthoDB" id="61562at2759"/>
<evidence type="ECO:0000256" key="2">
    <source>
        <dbReference type="ARBA" id="ARBA00022900"/>
    </source>
</evidence>
<dbReference type="AlphaFoldDB" id="A0A6G0X6A0"/>
<dbReference type="SUPFAM" id="SSF100895">
    <property type="entry name" value="Kazal-type serine protease inhibitors"/>
    <property type="match status" value="2"/>
</dbReference>
<evidence type="ECO:0000256" key="3">
    <source>
        <dbReference type="ARBA" id="ARBA00023157"/>
    </source>
</evidence>
<comment type="caution">
    <text evidence="6">The sequence shown here is derived from an EMBL/GenBank/DDBJ whole genome shotgun (WGS) entry which is preliminary data.</text>
</comment>
<dbReference type="Gene3D" id="3.30.60.30">
    <property type="match status" value="2"/>
</dbReference>
<evidence type="ECO:0000259" key="5">
    <source>
        <dbReference type="PROSITE" id="PS51465"/>
    </source>
</evidence>
<keyword evidence="2" id="KW-0722">Serine protease inhibitor</keyword>